<accession>A0A644XPG7</accession>
<gene>
    <name evidence="3" type="ORF">SDC9_64035</name>
</gene>
<evidence type="ECO:0000259" key="1">
    <source>
        <dbReference type="Pfam" id="PF18962"/>
    </source>
</evidence>
<dbReference type="AlphaFoldDB" id="A0A644XPG7"/>
<dbReference type="Pfam" id="PF18962">
    <property type="entry name" value="Por_Secre_tail"/>
    <property type="match status" value="1"/>
</dbReference>
<evidence type="ECO:0000313" key="3">
    <source>
        <dbReference type="EMBL" id="MPM17638.1"/>
    </source>
</evidence>
<feature type="domain" description="Secretion system C-terminal sorting" evidence="1">
    <location>
        <begin position="1007"/>
        <end position="1074"/>
    </location>
</feature>
<dbReference type="InterPro" id="IPR026444">
    <property type="entry name" value="Secre_tail"/>
</dbReference>
<dbReference type="EMBL" id="VSSQ01002833">
    <property type="protein sequence ID" value="MPM17638.1"/>
    <property type="molecule type" value="Genomic_DNA"/>
</dbReference>
<feature type="domain" description="Ig-like" evidence="2">
    <location>
        <begin position="358"/>
        <end position="413"/>
    </location>
</feature>
<dbReference type="Pfam" id="PF19081">
    <property type="entry name" value="Ig_7"/>
    <property type="match status" value="1"/>
</dbReference>
<dbReference type="NCBIfam" id="TIGR04183">
    <property type="entry name" value="Por_Secre_tail"/>
    <property type="match status" value="1"/>
</dbReference>
<sequence>MITAAELQAAGLIAGNINAISFNLSAVPSPNTPPTDYQISLGTTSNSTLSAWTTTGLTTVFGPATPPTITTGWNTITFSAPYAWDGVSNILVDIRGTELYGSANAVTYNTTTSGNTTLYAYTTTSNPSFWTSDPTPSTSTSRMNTRFNGQGVSVCASPRTAVVATIGAAPALSITPDTSICNNAVLALNVTSNLSDFDSYVWTPEADLYTDAACTTPYTVGANASTVYLKSTTAATTEYFCSALNSGTGCTNMDTVEVTVLPAAAVASASPDAICVSGSSVIDVTPNTGFGTATFQWMESTDNVTFSDVVGANATSYSTPVLTDTTYYKLVVEVGSTVCLESSVASVIVHNPSLLTAVTDSVCGDVPATLTATTDAGYDVYWFSDALGTNLLSTGSPFVTPDITAATTYYVAAGVDFAGGIAGAPNTGISASLTSQTSTTSGINFDVLATEATIHSVDIYPTAAIGSAFTIRVSQGGTTIATYSGLTTVSGSETTPVVMTVPVEFTLPAGTGYLMTLSVNPGVIRNSGGDAFPYTIPGYLTLTSSTLSGYYYYLYNWNATSGCLSALTPLTVEHTTAPAITVTASAGTICQGESTNVSASSSNAGYTYTWQAGALSGATQSVSPTTDSTFNVVATDNSGGANDGCIANGSVSIVVNPVPVSLSIDVSDNSICAGETIDLFADAVSGDLATDTIFAESFENAGTIPAGWVAALDVDGNATNAALTYPTTTSYPSGFNAYDGTYLVRFNSYSVGVGNSARLSNSTGFPTTGYDQVDVTFAMMRDDGYSTDNDNVALQYSTDGTTWYTLGTPFSRYSAAGDAWEVKSVTLPDSLENLSTLYIAFLFTSAYGNDVYIDYVNVKGYYPAPATYEWTSVPAGFTSTQQNPMGVAPTVTTQYTVAAFNSYGCSLTADTTVTVNPIPSVYLGADQDICDTTTITLDAGNPGSTFNWSTGGSAQTESILGADLGAGANVVSVTVTSAAGCIGYDEVTITVTVCDGIEDPTMHISYYPNPATDMLNLDLSELPAGDYRFEMFNMQGQKVMDRILVNEGNVILVNLLDVAPGSYVISVNGNNNSFRNYLTIQE</sequence>
<comment type="caution">
    <text evidence="3">The sequence shown here is derived from an EMBL/GenBank/DDBJ whole genome shotgun (WGS) entry which is preliminary data.</text>
</comment>
<reference evidence="3" key="1">
    <citation type="submission" date="2019-08" db="EMBL/GenBank/DDBJ databases">
        <authorList>
            <person name="Kucharzyk K."/>
            <person name="Murdoch R.W."/>
            <person name="Higgins S."/>
            <person name="Loffler F."/>
        </authorList>
    </citation>
    <scope>NUCLEOTIDE SEQUENCE</scope>
</reference>
<proteinExistence type="predicted"/>
<dbReference type="InterPro" id="IPR044023">
    <property type="entry name" value="Ig_7"/>
</dbReference>
<dbReference type="Gene3D" id="2.60.120.260">
    <property type="entry name" value="Galactose-binding domain-like"/>
    <property type="match status" value="1"/>
</dbReference>
<evidence type="ECO:0008006" key="4">
    <source>
        <dbReference type="Google" id="ProtNLM"/>
    </source>
</evidence>
<evidence type="ECO:0000259" key="2">
    <source>
        <dbReference type="Pfam" id="PF19081"/>
    </source>
</evidence>
<name>A0A644XPG7_9ZZZZ</name>
<organism evidence="3">
    <name type="scientific">bioreactor metagenome</name>
    <dbReference type="NCBI Taxonomy" id="1076179"/>
    <lineage>
        <taxon>unclassified sequences</taxon>
        <taxon>metagenomes</taxon>
        <taxon>ecological metagenomes</taxon>
    </lineage>
</organism>
<protein>
    <recommendedName>
        <fullName evidence="4">Ig-like domain-containing protein</fullName>
    </recommendedName>
</protein>